<reference evidence="1 2" key="1">
    <citation type="submission" date="2019-02" db="EMBL/GenBank/DDBJ databases">
        <title>Genomic Encyclopedia of Type Strains, Phase IV (KMG-IV): sequencing the most valuable type-strain genomes for metagenomic binning, comparative biology and taxonomic classification.</title>
        <authorList>
            <person name="Goeker M."/>
        </authorList>
    </citation>
    <scope>NUCLEOTIDE SEQUENCE [LARGE SCALE GENOMIC DNA]</scope>
    <source>
        <strain evidence="1 2">DSM 101727</strain>
    </source>
</reference>
<sequence length="141" mass="15720">MPAVPRVAAPRGFACRWCVTGVKPNSLFCTSLFDITDDHQQLTIHLAAIDTYSITLDLDSVRKLHQAVEDRVERTITGTHPLHGKQKIRLTRCFEGMELSATASQRPAIHIRYARERQTVLVDTMAEIVRVMVSEHSPGGG</sequence>
<dbReference type="AlphaFoldDB" id="A0A4Q7KYX5"/>
<protein>
    <submittedName>
        <fullName evidence="1">Uncharacterized protein</fullName>
    </submittedName>
</protein>
<organism evidence="1 2">
    <name type="scientific">Herbihabitans rhizosphaerae</name>
    <dbReference type="NCBI Taxonomy" id="1872711"/>
    <lineage>
        <taxon>Bacteria</taxon>
        <taxon>Bacillati</taxon>
        <taxon>Actinomycetota</taxon>
        <taxon>Actinomycetes</taxon>
        <taxon>Pseudonocardiales</taxon>
        <taxon>Pseudonocardiaceae</taxon>
        <taxon>Herbihabitans</taxon>
    </lineage>
</organism>
<keyword evidence="2" id="KW-1185">Reference proteome</keyword>
<name>A0A4Q7KYX5_9PSEU</name>
<dbReference type="Proteomes" id="UP000294257">
    <property type="component" value="Unassembled WGS sequence"/>
</dbReference>
<evidence type="ECO:0000313" key="1">
    <source>
        <dbReference type="EMBL" id="RZS41271.1"/>
    </source>
</evidence>
<gene>
    <name evidence="1" type="ORF">EV193_103593</name>
</gene>
<accession>A0A4Q7KYX5</accession>
<evidence type="ECO:0000313" key="2">
    <source>
        <dbReference type="Proteomes" id="UP000294257"/>
    </source>
</evidence>
<dbReference type="EMBL" id="SGWQ01000003">
    <property type="protein sequence ID" value="RZS41271.1"/>
    <property type="molecule type" value="Genomic_DNA"/>
</dbReference>
<comment type="caution">
    <text evidence="1">The sequence shown here is derived from an EMBL/GenBank/DDBJ whole genome shotgun (WGS) entry which is preliminary data.</text>
</comment>
<proteinExistence type="predicted"/>